<dbReference type="Gene3D" id="3.30.70.240">
    <property type="match status" value="1"/>
</dbReference>
<comment type="caution">
    <text evidence="1">The sequence shown here is derived from an EMBL/GenBank/DDBJ whole genome shotgun (WGS) entry which is preliminary data.</text>
</comment>
<dbReference type="SUPFAM" id="SSF54980">
    <property type="entry name" value="EF-G C-terminal domain-like"/>
    <property type="match status" value="1"/>
</dbReference>
<evidence type="ECO:0000313" key="2">
    <source>
        <dbReference type="Proteomes" id="UP001329430"/>
    </source>
</evidence>
<keyword evidence="2" id="KW-1185">Reference proteome</keyword>
<reference evidence="1 2" key="1">
    <citation type="journal article" date="2024" name="Insects">
        <title>An Improved Chromosome-Level Genome Assembly of the Firefly Pyrocoelia pectoralis.</title>
        <authorList>
            <person name="Fu X."/>
            <person name="Meyer-Rochow V.B."/>
            <person name="Ballantyne L."/>
            <person name="Zhu X."/>
        </authorList>
    </citation>
    <scope>NUCLEOTIDE SEQUENCE [LARGE SCALE GENOMIC DNA]</scope>
    <source>
        <strain evidence="1">XCY_ONT2</strain>
    </source>
</reference>
<dbReference type="EMBL" id="JAVRBK010000009">
    <property type="protein sequence ID" value="KAK5639244.1"/>
    <property type="molecule type" value="Genomic_DNA"/>
</dbReference>
<dbReference type="InterPro" id="IPR035647">
    <property type="entry name" value="EFG_III/V"/>
</dbReference>
<dbReference type="Proteomes" id="UP001329430">
    <property type="component" value="Chromosome 9"/>
</dbReference>
<organism evidence="1 2">
    <name type="scientific">Pyrocoelia pectoralis</name>
    <dbReference type="NCBI Taxonomy" id="417401"/>
    <lineage>
        <taxon>Eukaryota</taxon>
        <taxon>Metazoa</taxon>
        <taxon>Ecdysozoa</taxon>
        <taxon>Arthropoda</taxon>
        <taxon>Hexapoda</taxon>
        <taxon>Insecta</taxon>
        <taxon>Pterygota</taxon>
        <taxon>Neoptera</taxon>
        <taxon>Endopterygota</taxon>
        <taxon>Coleoptera</taxon>
        <taxon>Polyphaga</taxon>
        <taxon>Elateriformia</taxon>
        <taxon>Elateroidea</taxon>
        <taxon>Lampyridae</taxon>
        <taxon>Lampyrinae</taxon>
        <taxon>Pyrocoelia</taxon>
    </lineage>
</organism>
<evidence type="ECO:0000313" key="1">
    <source>
        <dbReference type="EMBL" id="KAK5639244.1"/>
    </source>
</evidence>
<dbReference type="AlphaFoldDB" id="A0AAN7V9D4"/>
<proteinExistence type="predicted"/>
<name>A0AAN7V9D4_9COLE</name>
<protein>
    <submittedName>
        <fullName evidence="1">Uncharacterized protein</fullName>
    </submittedName>
</protein>
<sequence>MNFLMQVSVVRTLKSLRSSAVNNVTLYGISHNCSHTYNTIQPLKITHVTIRIRRIEELAVRYAGRILPLQYGDDQDVIEAIIPAKESESFVEDARGATMGSALVAFAFHGYELSRGDFSDVRSKGIYGRFNMRAEQLVKAVHQRKGMVFFDELVISAEKQRTRKK</sequence>
<accession>A0AAN7V9D4</accession>
<gene>
    <name evidence="1" type="ORF">RI129_011736</name>
</gene>